<dbReference type="EMBL" id="AP014862">
    <property type="protein sequence ID" value="BAU75836.1"/>
    <property type="molecule type" value="Genomic_DNA"/>
</dbReference>
<dbReference type="PANTHER" id="PTHR48073">
    <property type="entry name" value="O-SUCCINYLBENZOATE SYNTHASE-RELATED"/>
    <property type="match status" value="1"/>
</dbReference>
<feature type="active site" description="Proton donor" evidence="8">
    <location>
        <position position="356"/>
    </location>
</feature>
<evidence type="ECO:0000256" key="6">
    <source>
        <dbReference type="ARBA" id="ARBA00023211"/>
    </source>
</evidence>
<dbReference type="GO" id="GO:0009063">
    <property type="term" value="P:amino acid catabolic process"/>
    <property type="evidence" value="ECO:0007669"/>
    <property type="project" value="InterPro"/>
</dbReference>
<dbReference type="Proteomes" id="UP000218554">
    <property type="component" value="Chromosome"/>
</dbReference>
<dbReference type="InterPro" id="IPR013370">
    <property type="entry name" value="Chloromuconate_cycloisomerase"/>
</dbReference>
<evidence type="ECO:0000313" key="10">
    <source>
        <dbReference type="EMBL" id="BAU75836.1"/>
    </source>
</evidence>
<organism evidence="10 11">
    <name type="scientific">Metapseudomonas furukawaii</name>
    <name type="common">Pseudomonas furukawaii</name>
    <dbReference type="NCBI Taxonomy" id="1149133"/>
    <lineage>
        <taxon>Bacteria</taxon>
        <taxon>Pseudomonadati</taxon>
        <taxon>Pseudomonadota</taxon>
        <taxon>Gammaproteobacteria</taxon>
        <taxon>Pseudomonadales</taxon>
        <taxon>Pseudomonadaceae</taxon>
        <taxon>Metapseudomonas</taxon>
    </lineage>
</organism>
<evidence type="ECO:0000256" key="8">
    <source>
        <dbReference type="PIRSR" id="PIRSR613370-1"/>
    </source>
</evidence>
<dbReference type="InterPro" id="IPR029017">
    <property type="entry name" value="Enolase-like_N"/>
</dbReference>
<feature type="active site" description="Proton acceptor" evidence="8">
    <location>
        <position position="198"/>
    </location>
</feature>
<dbReference type="Gene3D" id="3.30.390.10">
    <property type="entry name" value="Enolase-like, N-terminal domain"/>
    <property type="match status" value="1"/>
</dbReference>
<sequence>MLQTKSILEPGSRRYHYPVTEKNNQMGIEMSHTAIESLEAIIVDLPTIRPHKLAMHTMQNQTLVILRIRCADGIEGIGEATTIGGLSYGNESPDSIKVNLDRHFAPLLVGQDASNLNACMQRIDRVVKGNTFARSAVETALLDAQGKRLGLPVSEILGGRVRDSLEVAWTLASGDTSKDIAEAEHMLEVRRHRIFKLKIGAGEVNRDLAHVIAIKKALGDRASVRVDVNQAWDEGVALRACRVLGDNGIDLIEQPISRNNRSGQVRLNLSSPAPIMADESIECVEDAFNLARDGAAPVFALKIAKNGGPRAVLRTASIAEAAGIGLYGGTMLEGSVGTLASAHAFITLNKLAWDTELFGPLLLTEDIVTEPPVYRDFQLHVPRLPGIGLTLDEERLARFRRP</sequence>
<dbReference type="CDD" id="cd03318">
    <property type="entry name" value="MLE"/>
    <property type="match status" value="1"/>
</dbReference>
<dbReference type="Gene3D" id="3.20.20.120">
    <property type="entry name" value="Enolase-like C-terminal domain"/>
    <property type="match status" value="1"/>
</dbReference>
<name>A0AAD1FGP9_METFU</name>
<dbReference type="GO" id="GO:0016854">
    <property type="term" value="F:racemase and epimerase activity"/>
    <property type="evidence" value="ECO:0007669"/>
    <property type="project" value="UniProtKB-ARBA"/>
</dbReference>
<gene>
    <name evidence="10" type="ORF">KF707C_41480</name>
</gene>
<keyword evidence="7 10" id="KW-0413">Isomerase</keyword>
<reference evidence="11" key="1">
    <citation type="submission" date="2015-05" db="EMBL/GenBank/DDBJ databases">
        <title>Draft genome sequencing of a biphenyl-degrading bacterium, Pseudomonas balearica KF707 (=NBRC110670).</title>
        <authorList>
            <person name="Kimura N."/>
            <person name="Hirose J."/>
            <person name="Watanabe T."/>
            <person name="Suenaga H."/>
            <person name="Fujihara H."/>
            <person name="Noguchi M."/>
            <person name="Hashimoto M."/>
            <person name="Shimodaira J."/>
            <person name="Tsuchikane K."/>
            <person name="Hosoyama A."/>
            <person name="Yamazoe A."/>
            <person name="Fujita N."/>
            <person name="Furukawa K."/>
        </authorList>
    </citation>
    <scope>NUCLEOTIDE SEQUENCE [LARGE SCALE GENOMIC DNA]</scope>
    <source>
        <strain evidence="11">DSM 10086 / NBRC 110670 / KF707</strain>
    </source>
</reference>
<evidence type="ECO:0000256" key="1">
    <source>
        <dbReference type="ARBA" id="ARBA00001936"/>
    </source>
</evidence>
<dbReference type="AlphaFoldDB" id="A0AAD1FGP9"/>
<dbReference type="SMART" id="SM00922">
    <property type="entry name" value="MR_MLE"/>
    <property type="match status" value="1"/>
</dbReference>
<evidence type="ECO:0000313" key="11">
    <source>
        <dbReference type="Proteomes" id="UP000218554"/>
    </source>
</evidence>
<dbReference type="SFLD" id="SFLDG00180">
    <property type="entry name" value="muconate_cycloisomerase"/>
    <property type="match status" value="1"/>
</dbReference>
<dbReference type="GO" id="GO:0018849">
    <property type="term" value="F:muconate cycloisomerase activity"/>
    <property type="evidence" value="ECO:0007669"/>
    <property type="project" value="UniProtKB-EC"/>
</dbReference>
<dbReference type="GO" id="GO:0018850">
    <property type="term" value="F:chloromuconate cycloisomerase activity"/>
    <property type="evidence" value="ECO:0007669"/>
    <property type="project" value="InterPro"/>
</dbReference>
<evidence type="ECO:0000256" key="4">
    <source>
        <dbReference type="ARBA" id="ARBA00022723"/>
    </source>
</evidence>
<dbReference type="PANTHER" id="PTHR48073:SF2">
    <property type="entry name" value="O-SUCCINYLBENZOATE SYNTHASE"/>
    <property type="match status" value="1"/>
</dbReference>
<comment type="pathway">
    <text evidence="2">Aromatic compound metabolism.</text>
</comment>
<dbReference type="InterPro" id="IPR013342">
    <property type="entry name" value="Mandelate_racemase_C"/>
</dbReference>
<dbReference type="EC" id="5.5.1.1" evidence="10"/>
<dbReference type="SUPFAM" id="SSF54826">
    <property type="entry name" value="Enolase N-terminal domain-like"/>
    <property type="match status" value="1"/>
</dbReference>
<feature type="domain" description="Mandelate racemase/muconate lactonizing enzyme C-terminal" evidence="9">
    <location>
        <begin position="177"/>
        <end position="274"/>
    </location>
</feature>
<dbReference type="SFLD" id="SFLDS00001">
    <property type="entry name" value="Enolase"/>
    <property type="match status" value="1"/>
</dbReference>
<dbReference type="NCBIfam" id="TIGR02534">
    <property type="entry name" value="mucon_cyclo"/>
    <property type="match status" value="1"/>
</dbReference>
<dbReference type="GO" id="GO:0030145">
    <property type="term" value="F:manganese ion binding"/>
    <property type="evidence" value="ECO:0007669"/>
    <property type="project" value="InterPro"/>
</dbReference>
<keyword evidence="4" id="KW-0479">Metal-binding</keyword>
<dbReference type="Pfam" id="PF13378">
    <property type="entry name" value="MR_MLE_C"/>
    <property type="match status" value="1"/>
</dbReference>
<dbReference type="SUPFAM" id="SSF51604">
    <property type="entry name" value="Enolase C-terminal domain-like"/>
    <property type="match status" value="1"/>
</dbReference>
<keyword evidence="6" id="KW-0464">Manganese</keyword>
<dbReference type="KEGG" id="pfuw:KF707C_41480"/>
<comment type="cofactor">
    <cofactor evidence="1">
        <name>Mn(2+)</name>
        <dbReference type="ChEBI" id="CHEBI:29035"/>
    </cofactor>
</comment>
<evidence type="ECO:0000256" key="2">
    <source>
        <dbReference type="ARBA" id="ARBA00005211"/>
    </source>
</evidence>
<dbReference type="SFLD" id="SFLDG01258">
    <property type="entry name" value="(chloro)muconate_cycloisomeras"/>
    <property type="match status" value="1"/>
</dbReference>
<dbReference type="InterPro" id="IPR013341">
    <property type="entry name" value="Mandelate_racemase_N_dom"/>
</dbReference>
<evidence type="ECO:0000259" key="9">
    <source>
        <dbReference type="SMART" id="SM00922"/>
    </source>
</evidence>
<evidence type="ECO:0000256" key="7">
    <source>
        <dbReference type="ARBA" id="ARBA00023235"/>
    </source>
</evidence>
<proteinExistence type="inferred from homology"/>
<comment type="similarity">
    <text evidence="3">Belongs to the mandelate racemase/muconate lactonizing enzyme family.</text>
</comment>
<protein>
    <submittedName>
        <fullName evidence="10">Muconate cycloisomerase</fullName>
        <ecNumber evidence="10">5.5.1.1</ecNumber>
    </submittedName>
</protein>
<evidence type="ECO:0000256" key="3">
    <source>
        <dbReference type="ARBA" id="ARBA00008031"/>
    </source>
</evidence>
<dbReference type="InterPro" id="IPR029065">
    <property type="entry name" value="Enolase_C-like"/>
</dbReference>
<dbReference type="PROSITE" id="PS00909">
    <property type="entry name" value="MR_MLE_2"/>
    <property type="match status" value="1"/>
</dbReference>
<dbReference type="InterPro" id="IPR036849">
    <property type="entry name" value="Enolase-like_C_sf"/>
</dbReference>
<keyword evidence="5" id="KW-0058">Aromatic hydrocarbons catabolism</keyword>
<reference evidence="10 11" key="2">
    <citation type="journal article" date="2017" name="Int. J. Syst. Evol. Microbiol.">
        <title>Pseudomonas furukawaii sp. nov., a polychlorinated biphenyl-degrading bacterium isolated from biphenyl-contaminated soil in Japan.</title>
        <authorList>
            <person name="Kimura N."/>
            <person name="Watanabe T."/>
            <person name="Suenaga H."/>
            <person name="Fujihara H."/>
            <person name="Futagami T."/>
            <person name="Goto M."/>
            <person name="Hanada S."/>
            <person name="Hirose J."/>
        </authorList>
    </citation>
    <scope>NUCLEOTIDE SEQUENCE [LARGE SCALE GENOMIC DNA]</scope>
    <source>
        <strain evidence="11">DSM 10086 / NBRC 110670 / KF707</strain>
    </source>
</reference>
<dbReference type="Pfam" id="PF02746">
    <property type="entry name" value="MR_MLE_N"/>
    <property type="match status" value="1"/>
</dbReference>
<dbReference type="GO" id="GO:0006518">
    <property type="term" value="P:peptide metabolic process"/>
    <property type="evidence" value="ECO:0007669"/>
    <property type="project" value="UniProtKB-ARBA"/>
</dbReference>
<evidence type="ECO:0000256" key="5">
    <source>
        <dbReference type="ARBA" id="ARBA00022797"/>
    </source>
</evidence>
<dbReference type="InterPro" id="IPR018110">
    <property type="entry name" value="Mandel_Rmase/mucon_lact_enz_CS"/>
</dbReference>
<keyword evidence="11" id="KW-1185">Reference proteome</keyword>
<accession>A0AAD1FGP9</accession>